<gene>
    <name evidence="1" type="ORF">BOVATA_026190</name>
</gene>
<dbReference type="SUPFAM" id="SSF50978">
    <property type="entry name" value="WD40 repeat-like"/>
    <property type="match status" value="1"/>
</dbReference>
<accession>A0A2H6KDQ9</accession>
<protein>
    <submittedName>
        <fullName evidence="1">Lactase-phlorizin hydrolase, putative</fullName>
    </submittedName>
</protein>
<sequence>MFREGRSVCELAAVAVDDRLAYLGFHGPHSSVAVFKRETMRFVGLLTRMCGSAGKLLALGACKKLVCFTSAGHIYIWDTSEKAVEHLIKISTDPLTQEGFIHPDARVHPVAKVTPPSLGECIDVDYLPGTSTLLSLGPTGVLTFYDLATGTETGSCHPDHDEGMRALCLRVNTCLATFRDRKGYWVTIGFNKGRITVVFLPVIGKVEEMDGEAGSGVEVDTTDLYSISRCTGERSDVKCLAYRQRSSSSTSMTVVAGCSDGAVRCFVFKLAPDVLHPHKSATYVHCRGAKKGTITHLISGCSHDGSPYVVSLCKMKLPHDFYTTPLVDSKQSLADSSTFCTEVILQILLPDQCKKYEVLVQLRDMVSDIKAGVDGSSFLLTTFDDVYVVRRSESENGWLKPKKLVWQTPENLKLLSKVW</sequence>
<name>A0A2H6KDQ9_9APIC</name>
<dbReference type="GO" id="GO:0016787">
    <property type="term" value="F:hydrolase activity"/>
    <property type="evidence" value="ECO:0007669"/>
    <property type="project" value="UniProtKB-KW"/>
</dbReference>
<dbReference type="InterPro" id="IPR036322">
    <property type="entry name" value="WD40_repeat_dom_sf"/>
</dbReference>
<dbReference type="Proteomes" id="UP000236319">
    <property type="component" value="Unassembled WGS sequence"/>
</dbReference>
<proteinExistence type="predicted"/>
<dbReference type="InterPro" id="IPR015943">
    <property type="entry name" value="WD40/YVTN_repeat-like_dom_sf"/>
</dbReference>
<keyword evidence="2" id="KW-1185">Reference proteome</keyword>
<dbReference type="AlphaFoldDB" id="A0A2H6KDQ9"/>
<dbReference type="RefSeq" id="XP_028867369.1">
    <property type="nucleotide sequence ID" value="XM_029011536.1"/>
</dbReference>
<keyword evidence="1" id="KW-0378">Hydrolase</keyword>
<evidence type="ECO:0000313" key="1">
    <source>
        <dbReference type="EMBL" id="GBE61126.1"/>
    </source>
</evidence>
<dbReference type="VEuPathDB" id="PiroplasmaDB:BOVATA_026190"/>
<organism evidence="1 2">
    <name type="scientific">Babesia ovata</name>
    <dbReference type="NCBI Taxonomy" id="189622"/>
    <lineage>
        <taxon>Eukaryota</taxon>
        <taxon>Sar</taxon>
        <taxon>Alveolata</taxon>
        <taxon>Apicomplexa</taxon>
        <taxon>Aconoidasida</taxon>
        <taxon>Piroplasmida</taxon>
        <taxon>Babesiidae</taxon>
        <taxon>Babesia</taxon>
    </lineage>
</organism>
<evidence type="ECO:0000313" key="2">
    <source>
        <dbReference type="Proteomes" id="UP000236319"/>
    </source>
</evidence>
<dbReference type="EMBL" id="BDSA01000002">
    <property type="protein sequence ID" value="GBE61126.1"/>
    <property type="molecule type" value="Genomic_DNA"/>
</dbReference>
<dbReference type="Gene3D" id="2.130.10.10">
    <property type="entry name" value="YVTN repeat-like/Quinoprotein amine dehydrogenase"/>
    <property type="match status" value="1"/>
</dbReference>
<dbReference type="GeneID" id="39874896"/>
<comment type="caution">
    <text evidence="1">The sequence shown here is derived from an EMBL/GenBank/DDBJ whole genome shotgun (WGS) entry which is preliminary data.</text>
</comment>
<reference evidence="1 2" key="1">
    <citation type="journal article" date="2017" name="BMC Genomics">
        <title>Whole-genome assembly of Babesia ovata and comparative genomics between closely related pathogens.</title>
        <authorList>
            <person name="Yamagishi J."/>
            <person name="Asada M."/>
            <person name="Hakimi H."/>
            <person name="Tanaka T.Q."/>
            <person name="Sugimoto C."/>
            <person name="Kawazu S."/>
        </authorList>
    </citation>
    <scope>NUCLEOTIDE SEQUENCE [LARGE SCALE GENOMIC DNA]</scope>
    <source>
        <strain evidence="1 2">Miyake</strain>
    </source>
</reference>
<dbReference type="OrthoDB" id="360894at2759"/>